<dbReference type="EMBL" id="SGPM01000320">
    <property type="protein sequence ID" value="THH26684.1"/>
    <property type="molecule type" value="Genomic_DNA"/>
</dbReference>
<gene>
    <name evidence="2" type="ORF">EUX98_g7505</name>
</gene>
<sequence>MQTLAFKRRTNAEQRELGERYRNLTVANQQNVFVKTHATRYTQLARLPYFDLVRQVVIDPMHNLFLGIVKNHFYAIWVQQNILREKHELRVLHELLADFSLPYQLGKLPKDIGIPAGGSLTADQWKLLAIVYGPIIVPQLWRECLPDDNGTRRKTRLDLIRVENEKRAEAKKKKRQEAAKKKTAQNAKKTRTTQPNGPTTMDTDVPQPGAIPVTTLAPTLPDPLPLIANSNATNSGTSKEEQPYMMHPDDPANFLKLSQALRILTQHVLIDTDVQRAHVLLQEYCTELITLYGSKCIKPNHHYATHVAECVRDFGPLHDFWSFLFERLNKVLKSFNTNNHADAASLRMIHQMNSLTDSPHAQKLASVMINASSEARGTVAGLASWVAEVNDDNETGLLISLVLRLRPF</sequence>
<organism evidence="2 3">
    <name type="scientific">Antrodiella citrinella</name>
    <dbReference type="NCBI Taxonomy" id="2447956"/>
    <lineage>
        <taxon>Eukaryota</taxon>
        <taxon>Fungi</taxon>
        <taxon>Dikarya</taxon>
        <taxon>Basidiomycota</taxon>
        <taxon>Agaricomycotina</taxon>
        <taxon>Agaricomycetes</taxon>
        <taxon>Polyporales</taxon>
        <taxon>Steccherinaceae</taxon>
        <taxon>Antrodiella</taxon>
    </lineage>
</organism>
<name>A0A4S4MLD2_9APHY</name>
<dbReference type="Proteomes" id="UP000308730">
    <property type="component" value="Unassembled WGS sequence"/>
</dbReference>
<accession>A0A4S4MLD2</accession>
<dbReference type="AlphaFoldDB" id="A0A4S4MLD2"/>
<dbReference type="OrthoDB" id="3239894at2759"/>
<evidence type="ECO:0000313" key="2">
    <source>
        <dbReference type="EMBL" id="THH26684.1"/>
    </source>
</evidence>
<dbReference type="PANTHER" id="PTHR46579">
    <property type="entry name" value="F5/8 TYPE C DOMAIN-CONTAINING PROTEIN-RELATED"/>
    <property type="match status" value="1"/>
</dbReference>
<protein>
    <submittedName>
        <fullName evidence="2">Uncharacterized protein</fullName>
    </submittedName>
</protein>
<proteinExistence type="predicted"/>
<comment type="caution">
    <text evidence="2">The sequence shown here is derived from an EMBL/GenBank/DDBJ whole genome shotgun (WGS) entry which is preliminary data.</text>
</comment>
<reference evidence="2 3" key="1">
    <citation type="submission" date="2019-02" db="EMBL/GenBank/DDBJ databases">
        <title>Genome sequencing of the rare red list fungi Antrodiella citrinella (Flaviporus citrinellus).</title>
        <authorList>
            <person name="Buettner E."/>
            <person name="Kellner H."/>
        </authorList>
    </citation>
    <scope>NUCLEOTIDE SEQUENCE [LARGE SCALE GENOMIC DNA]</scope>
    <source>
        <strain evidence="2 3">DSM 108506</strain>
    </source>
</reference>
<feature type="region of interest" description="Disordered" evidence="1">
    <location>
        <begin position="166"/>
        <end position="208"/>
    </location>
</feature>
<evidence type="ECO:0000256" key="1">
    <source>
        <dbReference type="SAM" id="MobiDB-lite"/>
    </source>
</evidence>
<evidence type="ECO:0000313" key="3">
    <source>
        <dbReference type="Proteomes" id="UP000308730"/>
    </source>
</evidence>
<dbReference type="PANTHER" id="PTHR46579:SF1">
    <property type="entry name" value="F5_8 TYPE C DOMAIN-CONTAINING PROTEIN"/>
    <property type="match status" value="1"/>
</dbReference>
<keyword evidence="3" id="KW-1185">Reference proteome</keyword>